<dbReference type="InterPro" id="IPR025665">
    <property type="entry name" value="Beta-barrel_OMP_2"/>
</dbReference>
<dbReference type="OrthoDB" id="9805566at2"/>
<dbReference type="EMBL" id="FUYR01000001">
    <property type="protein sequence ID" value="SKB37732.1"/>
    <property type="molecule type" value="Genomic_DNA"/>
</dbReference>
<dbReference type="InterPro" id="IPR036737">
    <property type="entry name" value="OmpA-like_sf"/>
</dbReference>
<gene>
    <name evidence="6" type="ORF">SAMN05661099_0982</name>
</gene>
<evidence type="ECO:0000256" key="2">
    <source>
        <dbReference type="ARBA" id="ARBA00023136"/>
    </source>
</evidence>
<dbReference type="InterPro" id="IPR006665">
    <property type="entry name" value="OmpA-like"/>
</dbReference>
<evidence type="ECO:0000256" key="3">
    <source>
        <dbReference type="PROSITE-ProRule" id="PRU00473"/>
    </source>
</evidence>
<dbReference type="SUPFAM" id="SSF103088">
    <property type="entry name" value="OmpA-like"/>
    <property type="match status" value="1"/>
</dbReference>
<dbReference type="Pfam" id="PF00691">
    <property type="entry name" value="OmpA"/>
    <property type="match status" value="1"/>
</dbReference>
<dbReference type="Proteomes" id="UP000189981">
    <property type="component" value="Unassembled WGS sequence"/>
</dbReference>
<dbReference type="PROSITE" id="PS51257">
    <property type="entry name" value="PROKAR_LIPOPROTEIN"/>
    <property type="match status" value="1"/>
</dbReference>
<protein>
    <submittedName>
        <fullName evidence="6">OmpA family protein</fullName>
    </submittedName>
</protein>
<dbReference type="InterPro" id="IPR006664">
    <property type="entry name" value="OMP_bac"/>
</dbReference>
<sequence>MFLKIKIIQKVVICSIMITIACATAQAQTPSPWWFGVSGAANLNFYDGTTQRLNNSLFVPTAFHKGFGVKPYGSLFLEYRPGPIWGGILNVAYDGRGSKFNDVIAPCNCPATLETKLSYLSVEPSLRMGSATSNFFFFAGPRFAFNRGKSFSYTQLKQPNTDSDLSAVKKTIISGQIGVGYDFIVSSPAKESKVALSPFLSFHPYFGQDPRTIESLSISTLRMGVALKFGKGKVADLTPQPTAILTPAPEITFSVRAPLTRSVKRQVSETLPLRNYVFFDEGSSSIPSRYVLLTKDQAINFKETQLQNTEAVSMNGRSARQLNVYHNILNITGDRLRSNPGTTISLSGASMQGAEEGKMFAEGIKQYLVNVFSINESRISTNGRIKPLHPSEQPGGTRELDLLRSGDRRVDIESTSPELLMEVGGGMMRPVQLEAIQFDPQDGHAIFNVGGATGELKSWSVDVADETGKLQHYGPFTSNKESIPANTILGGRPEGTYKVTMKGETKSGLPITKESTLRVSRQEDIIEKAFRYSILFDFDKATTIQAYANFLKDVVSPQIPDGSNVIIHGHTDIIGEEEYNTTLSQGRAAEAQKILESALKAAGKNNVKFETVGFGENDSRSPFNNSLPEERFYNRTVIIDIVPNR</sequence>
<dbReference type="STRING" id="572036.SAMN05661099_0982"/>
<dbReference type="RefSeq" id="WP_079701504.1">
    <property type="nucleotide sequence ID" value="NZ_FUYR01000001.1"/>
</dbReference>
<feature type="signal peptide" evidence="4">
    <location>
        <begin position="1"/>
        <end position="27"/>
    </location>
</feature>
<evidence type="ECO:0000256" key="4">
    <source>
        <dbReference type="SAM" id="SignalP"/>
    </source>
</evidence>
<accession>A0A1T5ARX2</accession>
<proteinExistence type="predicted"/>
<dbReference type="Gene3D" id="3.30.1330.60">
    <property type="entry name" value="OmpA-like domain"/>
    <property type="match status" value="1"/>
</dbReference>
<dbReference type="PROSITE" id="PS51123">
    <property type="entry name" value="OMPA_2"/>
    <property type="match status" value="1"/>
</dbReference>
<evidence type="ECO:0000313" key="7">
    <source>
        <dbReference type="Proteomes" id="UP000189981"/>
    </source>
</evidence>
<reference evidence="7" key="1">
    <citation type="submission" date="2017-02" db="EMBL/GenBank/DDBJ databases">
        <authorList>
            <person name="Varghese N."/>
            <person name="Submissions S."/>
        </authorList>
    </citation>
    <scope>NUCLEOTIDE SEQUENCE [LARGE SCALE GENOMIC DNA]</scope>
    <source>
        <strain evidence="7">DSM 22385</strain>
    </source>
</reference>
<dbReference type="CDD" id="cd07185">
    <property type="entry name" value="OmpA_C-like"/>
    <property type="match status" value="1"/>
</dbReference>
<keyword evidence="2 3" id="KW-0472">Membrane</keyword>
<dbReference type="PRINTS" id="PR01021">
    <property type="entry name" value="OMPADOMAIN"/>
</dbReference>
<name>A0A1T5ARX2_9SPHI</name>
<organism evidence="6 7">
    <name type="scientific">Daejeonella lutea</name>
    <dbReference type="NCBI Taxonomy" id="572036"/>
    <lineage>
        <taxon>Bacteria</taxon>
        <taxon>Pseudomonadati</taxon>
        <taxon>Bacteroidota</taxon>
        <taxon>Sphingobacteriia</taxon>
        <taxon>Sphingobacteriales</taxon>
        <taxon>Sphingobacteriaceae</taxon>
        <taxon>Daejeonella</taxon>
    </lineage>
</organism>
<evidence type="ECO:0000313" key="6">
    <source>
        <dbReference type="EMBL" id="SKB37732.1"/>
    </source>
</evidence>
<dbReference type="Pfam" id="PF13568">
    <property type="entry name" value="OMP_b-brl_2"/>
    <property type="match status" value="1"/>
</dbReference>
<keyword evidence="4" id="KW-0732">Signal</keyword>
<comment type="subcellular location">
    <subcellularLocation>
        <location evidence="1">Membrane</location>
    </subcellularLocation>
</comment>
<dbReference type="AlphaFoldDB" id="A0A1T5ARX2"/>
<feature type="chain" id="PRO_5012233725" evidence="4">
    <location>
        <begin position="28"/>
        <end position="645"/>
    </location>
</feature>
<keyword evidence="7" id="KW-1185">Reference proteome</keyword>
<feature type="domain" description="OmpA-like" evidence="5">
    <location>
        <begin position="523"/>
        <end position="645"/>
    </location>
</feature>
<evidence type="ECO:0000259" key="5">
    <source>
        <dbReference type="PROSITE" id="PS51123"/>
    </source>
</evidence>
<dbReference type="GO" id="GO:0016020">
    <property type="term" value="C:membrane"/>
    <property type="evidence" value="ECO:0007669"/>
    <property type="project" value="UniProtKB-SubCell"/>
</dbReference>
<evidence type="ECO:0000256" key="1">
    <source>
        <dbReference type="ARBA" id="ARBA00004370"/>
    </source>
</evidence>